<feature type="compositionally biased region" description="Basic and acidic residues" evidence="5">
    <location>
        <begin position="963"/>
        <end position="976"/>
    </location>
</feature>
<keyword evidence="4" id="KW-0067">ATP-binding</keyword>
<dbReference type="PANTHER" id="PTHR44329:SF288">
    <property type="entry name" value="MITOGEN-ACTIVATED PROTEIN KINASE KINASE KINASE 20"/>
    <property type="match status" value="1"/>
</dbReference>
<dbReference type="Gene3D" id="1.10.510.10">
    <property type="entry name" value="Transferase(Phosphotransferase) domain 1"/>
    <property type="match status" value="1"/>
</dbReference>
<keyword evidence="1" id="KW-0808">Transferase</keyword>
<protein>
    <recommendedName>
        <fullName evidence="6">Protein kinase domain-containing protein</fullName>
    </recommendedName>
</protein>
<keyword evidence="2" id="KW-0547">Nucleotide-binding</keyword>
<evidence type="ECO:0000256" key="2">
    <source>
        <dbReference type="ARBA" id="ARBA00022741"/>
    </source>
</evidence>
<sequence>MAQSDLSAQGPTLTDNGNNLQNLWRRIFGKEHGPSASGSSTSRPEPQSEEGLRQPGLIRRVSRKVVPGLPRAPTFKRQQSELRDKLEPVNPSPAERRAVSMDRRRHSPHNKSQTVSNPRTSAPDFLLGSSTTLTSVYSLPTFPTEEQQHSSPSQLDLGIGQIGGRHSQEQPLPDAASVAEAASVTTSQYDAMIRDELERVWILNLSMHFRDKSKREKFFVTYREQPTVWRRVTISVDYRNAPENSLELELSEINLQREKSARIYEAIRESLPDIQFYDTVTNLKLQTSDGRLHVHVVEDTNEIILYPSVRSTQHLRCPRIKEQDIEFDSHMSGFVYKVKVNGDVFIKKEIPGPDSVDEFLYEINALNRLKHSENVVKFHGLVVDDSEEFVKGLLIGYAEQGALVDIIYDANHSLPWATRERWATQIIHGLSEIHELGFVQGDFTLSNIVVDAEGDAKIIDINRRGCPVGWEPPEATPLIENNQRISMYIGVKSDLYQLGMVLWALATEEDEPEAHGRPLRLPSNANVPVWYRRIVEICLSEDPRQRLQAIQLLSRIPKASLDVLAQGNHTYNPHLPSPVGLGSTGPEHEYLSGDYHTPMYPPLGPDDPPRNWPYVDWESTHVGRTSGYLDEPFFYPTRGRSPPSPLPSAYDKFASPSYSHQWCAGGYGSEAETRSVSDGGPNGPENVQRSATPRNNGGSISSLQEQSLRGQSSHSRTDRAGISPQNQADINPQDLRPFSARDTDCNYIPPSHEQDTHPLAAETEGEQGSITSVPAVRTNSSRSDGAGNDTMHGTKIRELRASESGIQEPGGQVEAFLQEALEETPGSLETSTSRVEDPGGNKLDTETLGEKHDTYSPDLEIKGIAKRVSTEAMMEEDSTTSAKCGASASTGPPESSVFPSVSPETYWNSAYPIQDLPDDLKGVGSAYDIPGASGQELPLKDDESGLLPGQNRETALWDQQPGTKDDPRSTKQEIMT</sequence>
<dbReference type="InterPro" id="IPR000719">
    <property type="entry name" value="Prot_kinase_dom"/>
</dbReference>
<feature type="region of interest" description="Disordered" evidence="5">
    <location>
        <begin position="159"/>
        <end position="179"/>
    </location>
</feature>
<evidence type="ECO:0000256" key="5">
    <source>
        <dbReference type="SAM" id="MobiDB-lite"/>
    </source>
</evidence>
<evidence type="ECO:0000313" key="8">
    <source>
        <dbReference type="Proteomes" id="UP001586593"/>
    </source>
</evidence>
<proteinExistence type="predicted"/>
<evidence type="ECO:0000256" key="4">
    <source>
        <dbReference type="ARBA" id="ARBA00022840"/>
    </source>
</evidence>
<feature type="compositionally biased region" description="Polar residues" evidence="5">
    <location>
        <begin position="766"/>
        <end position="783"/>
    </location>
</feature>
<accession>A0ABR3Y699</accession>
<keyword evidence="8" id="KW-1185">Reference proteome</keyword>
<keyword evidence="3" id="KW-0418">Kinase</keyword>
<name>A0ABR3Y699_9PEZI</name>
<dbReference type="PROSITE" id="PS50011">
    <property type="entry name" value="PROTEIN_KINASE_DOM"/>
    <property type="match status" value="1"/>
</dbReference>
<feature type="compositionally biased region" description="Basic and acidic residues" evidence="5">
    <location>
        <begin position="78"/>
        <end position="87"/>
    </location>
</feature>
<dbReference type="InterPro" id="IPR001245">
    <property type="entry name" value="Ser-Thr/Tyr_kinase_cat_dom"/>
</dbReference>
<feature type="compositionally biased region" description="Low complexity" evidence="5">
    <location>
        <begin position="892"/>
        <end position="902"/>
    </location>
</feature>
<feature type="compositionally biased region" description="Polar residues" evidence="5">
    <location>
        <begin position="36"/>
        <end position="45"/>
    </location>
</feature>
<evidence type="ECO:0000259" key="6">
    <source>
        <dbReference type="PROSITE" id="PS50011"/>
    </source>
</evidence>
<dbReference type="Proteomes" id="UP001586593">
    <property type="component" value="Unassembled WGS sequence"/>
</dbReference>
<dbReference type="InterPro" id="IPR051681">
    <property type="entry name" value="Ser/Thr_Kinases-Pseudokinases"/>
</dbReference>
<dbReference type="Pfam" id="PF07714">
    <property type="entry name" value="PK_Tyr_Ser-Thr"/>
    <property type="match status" value="1"/>
</dbReference>
<feature type="region of interest" description="Disordered" evidence="5">
    <location>
        <begin position="669"/>
        <end position="902"/>
    </location>
</feature>
<evidence type="ECO:0000256" key="1">
    <source>
        <dbReference type="ARBA" id="ARBA00022679"/>
    </source>
</evidence>
<dbReference type="InterPro" id="IPR011009">
    <property type="entry name" value="Kinase-like_dom_sf"/>
</dbReference>
<comment type="caution">
    <text evidence="7">The sequence shown here is derived from an EMBL/GenBank/DDBJ whole genome shotgun (WGS) entry which is preliminary data.</text>
</comment>
<feature type="compositionally biased region" description="Basic and acidic residues" evidence="5">
    <location>
        <begin position="834"/>
        <end position="863"/>
    </location>
</feature>
<feature type="region of interest" description="Disordered" evidence="5">
    <location>
        <begin position="918"/>
        <end position="976"/>
    </location>
</feature>
<feature type="compositionally biased region" description="Polar residues" evidence="5">
    <location>
        <begin position="1"/>
        <end position="22"/>
    </location>
</feature>
<evidence type="ECO:0000313" key="7">
    <source>
        <dbReference type="EMBL" id="KAL1883817.1"/>
    </source>
</evidence>
<dbReference type="PANTHER" id="PTHR44329">
    <property type="entry name" value="SERINE/THREONINE-PROTEIN KINASE TNNI3K-RELATED"/>
    <property type="match status" value="1"/>
</dbReference>
<evidence type="ECO:0000256" key="3">
    <source>
        <dbReference type="ARBA" id="ARBA00022777"/>
    </source>
</evidence>
<feature type="compositionally biased region" description="Polar residues" evidence="5">
    <location>
        <begin position="110"/>
        <end position="120"/>
    </location>
</feature>
<feature type="compositionally biased region" description="Polar residues" evidence="5">
    <location>
        <begin position="685"/>
        <end position="714"/>
    </location>
</feature>
<feature type="domain" description="Protein kinase" evidence="6">
    <location>
        <begin position="321"/>
        <end position="572"/>
    </location>
</feature>
<gene>
    <name evidence="7" type="ORF">VTK73DRAFT_8353</name>
</gene>
<reference evidence="7 8" key="1">
    <citation type="journal article" date="2024" name="Commun. Biol.">
        <title>Comparative genomic analysis of thermophilic fungi reveals convergent evolutionary adaptations and gene losses.</title>
        <authorList>
            <person name="Steindorff A.S."/>
            <person name="Aguilar-Pontes M.V."/>
            <person name="Robinson A.J."/>
            <person name="Andreopoulos B."/>
            <person name="LaButti K."/>
            <person name="Kuo A."/>
            <person name="Mondo S."/>
            <person name="Riley R."/>
            <person name="Otillar R."/>
            <person name="Haridas S."/>
            <person name="Lipzen A."/>
            <person name="Grimwood J."/>
            <person name="Schmutz J."/>
            <person name="Clum A."/>
            <person name="Reid I.D."/>
            <person name="Moisan M.C."/>
            <person name="Butler G."/>
            <person name="Nguyen T.T.M."/>
            <person name="Dewar K."/>
            <person name="Conant G."/>
            <person name="Drula E."/>
            <person name="Henrissat B."/>
            <person name="Hansel C."/>
            <person name="Singer S."/>
            <person name="Hutchinson M.I."/>
            <person name="de Vries R.P."/>
            <person name="Natvig D.O."/>
            <person name="Powell A.J."/>
            <person name="Tsang A."/>
            <person name="Grigoriev I.V."/>
        </authorList>
    </citation>
    <scope>NUCLEOTIDE SEQUENCE [LARGE SCALE GENOMIC DNA]</scope>
    <source>
        <strain evidence="7 8">ATCC 24622</strain>
    </source>
</reference>
<dbReference type="EMBL" id="JAZHXJ010000006">
    <property type="protein sequence ID" value="KAL1883817.1"/>
    <property type="molecule type" value="Genomic_DNA"/>
</dbReference>
<organism evidence="7 8">
    <name type="scientific">Phialemonium thermophilum</name>
    <dbReference type="NCBI Taxonomy" id="223376"/>
    <lineage>
        <taxon>Eukaryota</taxon>
        <taxon>Fungi</taxon>
        <taxon>Dikarya</taxon>
        <taxon>Ascomycota</taxon>
        <taxon>Pezizomycotina</taxon>
        <taxon>Sordariomycetes</taxon>
        <taxon>Sordariomycetidae</taxon>
        <taxon>Cephalothecales</taxon>
        <taxon>Cephalothecaceae</taxon>
        <taxon>Phialemonium</taxon>
    </lineage>
</organism>
<dbReference type="SUPFAM" id="SSF56112">
    <property type="entry name" value="Protein kinase-like (PK-like)"/>
    <property type="match status" value="1"/>
</dbReference>
<dbReference type="Gene3D" id="3.30.200.20">
    <property type="entry name" value="Phosphorylase Kinase, domain 1"/>
    <property type="match status" value="1"/>
</dbReference>
<feature type="compositionally biased region" description="Polar residues" evidence="5">
    <location>
        <begin position="879"/>
        <end position="890"/>
    </location>
</feature>
<feature type="region of interest" description="Disordered" evidence="5">
    <location>
        <begin position="1"/>
        <end position="124"/>
    </location>
</feature>